<feature type="region of interest" description="Disordered" evidence="2">
    <location>
        <begin position="1102"/>
        <end position="1138"/>
    </location>
</feature>
<organism evidence="3 4">
    <name type="scientific">Stylonychia lemnae</name>
    <name type="common">Ciliate</name>
    <dbReference type="NCBI Taxonomy" id="5949"/>
    <lineage>
        <taxon>Eukaryota</taxon>
        <taxon>Sar</taxon>
        <taxon>Alveolata</taxon>
        <taxon>Ciliophora</taxon>
        <taxon>Intramacronucleata</taxon>
        <taxon>Spirotrichea</taxon>
        <taxon>Stichotrichia</taxon>
        <taxon>Sporadotrichida</taxon>
        <taxon>Oxytrichidae</taxon>
        <taxon>Stylonychinae</taxon>
        <taxon>Stylonychia</taxon>
    </lineage>
</organism>
<feature type="region of interest" description="Disordered" evidence="2">
    <location>
        <begin position="299"/>
        <end position="318"/>
    </location>
</feature>
<feature type="compositionally biased region" description="Polar residues" evidence="2">
    <location>
        <begin position="972"/>
        <end position="982"/>
    </location>
</feature>
<feature type="compositionally biased region" description="Polar residues" evidence="2">
    <location>
        <begin position="26"/>
        <end position="42"/>
    </location>
</feature>
<feature type="region of interest" description="Disordered" evidence="2">
    <location>
        <begin position="100"/>
        <end position="172"/>
    </location>
</feature>
<feature type="coiled-coil region" evidence="1">
    <location>
        <begin position="683"/>
        <end position="938"/>
    </location>
</feature>
<dbReference type="AlphaFoldDB" id="A0A078A2S8"/>
<keyword evidence="4" id="KW-1185">Reference proteome</keyword>
<feature type="compositionally biased region" description="Polar residues" evidence="2">
    <location>
        <begin position="252"/>
        <end position="281"/>
    </location>
</feature>
<feature type="compositionally biased region" description="Polar residues" evidence="2">
    <location>
        <begin position="100"/>
        <end position="121"/>
    </location>
</feature>
<feature type="compositionally biased region" description="Polar residues" evidence="2">
    <location>
        <begin position="209"/>
        <end position="237"/>
    </location>
</feature>
<feature type="region of interest" description="Disordered" evidence="2">
    <location>
        <begin position="209"/>
        <end position="288"/>
    </location>
</feature>
<keyword evidence="1" id="KW-0175">Coiled coil</keyword>
<feature type="region of interest" description="Disordered" evidence="2">
    <location>
        <begin position="972"/>
        <end position="991"/>
    </location>
</feature>
<dbReference type="EMBL" id="CCKQ01003951">
    <property type="protein sequence ID" value="CDW75089.1"/>
    <property type="molecule type" value="Genomic_DNA"/>
</dbReference>
<evidence type="ECO:0000313" key="4">
    <source>
        <dbReference type="Proteomes" id="UP000039865"/>
    </source>
</evidence>
<feature type="compositionally biased region" description="Low complexity" evidence="2">
    <location>
        <begin position="137"/>
        <end position="155"/>
    </location>
</feature>
<evidence type="ECO:0000256" key="2">
    <source>
        <dbReference type="SAM" id="MobiDB-lite"/>
    </source>
</evidence>
<accession>A0A078A2S8</accession>
<gene>
    <name evidence="3" type="primary">Contig6857.g7339</name>
    <name evidence="3" type="ORF">STYLEM_4075</name>
</gene>
<feature type="compositionally biased region" description="Polar residues" evidence="2">
    <location>
        <begin position="1"/>
        <end position="18"/>
    </location>
</feature>
<feature type="compositionally biased region" description="Low complexity" evidence="2">
    <location>
        <begin position="1106"/>
        <end position="1119"/>
    </location>
</feature>
<dbReference type="InParanoid" id="A0A078A2S8"/>
<evidence type="ECO:0000256" key="1">
    <source>
        <dbReference type="SAM" id="Coils"/>
    </source>
</evidence>
<feature type="compositionally biased region" description="Polar residues" evidence="2">
    <location>
        <begin position="530"/>
        <end position="573"/>
    </location>
</feature>
<dbReference type="OMA" id="THYNHIR"/>
<sequence>MKSNNSGVPNLQITLSPKNKQRLRQENSQNQVDYIYQSVNERSQNENDKNSKSAHKQQVTFDSQPPHVKVITIPQRTTGSNFKEGSFGQNQSKNIESYDNRSQLSTFHSQISSSNGQQQFQESERSRPGNQKIIMINQKHNTTSSNSQSKNSSSKRPLSKAKNEPQSTTNKMASKNINKNNQAFNTPQQNFYQTASKVTAVSLFSPNELSVDRSNQNTSQTSNMFKSQKSSQNQTSIKNKRNSRGSIVPYSPTVQQIVGDNPFSKQNRQGLKTPSAMQISQRDQHMQAHLNTSSNQINFQSARTRSQQQESSATRKQQQQISTITLKLDAPVFNQNHEIQSSIQQVNDTSMQSKTQNLLEQHNFNVFQHQYSVNLEDELDNAKRESLNSNGQIIYNIDTQRTKMKNINTDRGRENTGKLESNQFDLRDDDVTQFSPHYSTNKKLQENIFSQKNLDIGNINDRNVSQINVVQDNDTSYMLGYSQVQIMDQRNNHDHIDDGGRRSTSTLFRENQQTYRKCYHCSRQEDQTKVSRQTSPIGVTPKKSQTSRQTSKTPRSNTNQSQRSISPSNQFINIENQLKRKAYSKSPEKKQMIEVGNQTQQVQTDLPINNQSFNTYQSPGRQSRINLLTSPQNKQIEELLQQSFSNGPMGNEHVDNIVKYLNQTKTDEQNLSKMVESEKIFVIQRYESLIQKLVIEYNKIQAQNNEIRASFANENRSVQSQFLIINSQESQIQQMSQRIAELEHKNLNSHKEMQLLRQKLQVEQDNNYAEKKHLEMAKQQLFNQVAQLQDTEVTLRARNAQIQEDNHQMEYAVKQLKEQCIKIETEKRVFEMEMQKTRVQEQSMNQELNRIKQLNIEQDAKIQEYRSQLEQLVQTLKRKDQEFEQLSWDSQGLKSSVDILHKNQQAILLKNNQLKDELGKLQIEKQSYQTQIEQALNQKGYQGLNMNNLELISKNNSPKVRFNESMNDYYQPNSPKRNSTSRNDVKFFNPNKSQDESLELNVMKYLNKSPITNLRKDHDLSYNQNLSNNNKIYDKRFVTNDSSSINQVFKWPNTKDTNLNSYKNINNNSNFNSFGGSAVKRHQIDLANLNIGIQDGNLSSRSIYNSGQHSQQRSLSQSSEPDNLPAAGKKSGLHQKYQQSQQNINNAVSQLQNAMIEQLLKKTQIEEDLKDLSGRYPKSRDILERKQELENNLDIINKNVLNLKDKIKSLE</sequence>
<dbReference type="Proteomes" id="UP000039865">
    <property type="component" value="Unassembled WGS sequence"/>
</dbReference>
<feature type="region of interest" description="Disordered" evidence="2">
    <location>
        <begin position="1"/>
        <end position="68"/>
    </location>
</feature>
<proteinExistence type="predicted"/>
<name>A0A078A2S8_STYLE</name>
<feature type="region of interest" description="Disordered" evidence="2">
    <location>
        <begin position="74"/>
        <end position="93"/>
    </location>
</feature>
<protein>
    <submittedName>
        <fullName evidence="3">Uncharacterized protein</fullName>
    </submittedName>
</protein>
<feature type="region of interest" description="Disordered" evidence="2">
    <location>
        <begin position="522"/>
        <end position="573"/>
    </location>
</feature>
<reference evidence="3 4" key="1">
    <citation type="submission" date="2014-06" db="EMBL/GenBank/DDBJ databases">
        <authorList>
            <person name="Swart Estienne"/>
        </authorList>
    </citation>
    <scope>NUCLEOTIDE SEQUENCE [LARGE SCALE GENOMIC DNA]</scope>
    <source>
        <strain evidence="3 4">130c</strain>
    </source>
</reference>
<evidence type="ECO:0000313" key="3">
    <source>
        <dbReference type="EMBL" id="CDW75089.1"/>
    </source>
</evidence>